<dbReference type="InterPro" id="IPR000719">
    <property type="entry name" value="Prot_kinase_dom"/>
</dbReference>
<dbReference type="PROSITE" id="PS00107">
    <property type="entry name" value="PROTEIN_KINASE_ATP"/>
    <property type="match status" value="1"/>
</dbReference>
<dbReference type="Gene3D" id="3.30.200.20">
    <property type="entry name" value="Phosphorylase Kinase, domain 1"/>
    <property type="match status" value="1"/>
</dbReference>
<comment type="similarity">
    <text evidence="3">Belongs to the protein kinase superfamily. Ser/Thr protein kinase family.</text>
</comment>
<evidence type="ECO:0000256" key="14">
    <source>
        <dbReference type="ARBA" id="ARBA00022777"/>
    </source>
</evidence>
<sequence length="994" mass="110113">MNHIKRNNNMMKFDNLKLQATSICLIMMVSLASSAKRDVGVLLEVKRRQLKGYDNELDDWLDSARNAPCSWTGISCQEGTNEVVSIDLSSFNLYGEFPADFCRISTLRNLNLSNNSLFGTLNSSAFSLCSHLVSLNISLNYFVGFLPELQTTLINLTSLDVSYNNFTGEFPSSFGYSLPEIQLLHLEGNLFNGSIPGFFSNLTTLTHLIFCFNDLFPSQLPSDIGRLTKLESLDARSTNLIGPIPNSIGGLVSIKLLDFSSNNLSGKVPGTIGNLKNAENIQLFSNGLSGELPDTFRNLTLLTWFDASENNLSGRIPESLASLDLLSFNLNDNSLEGAIPEVVASNPNLHEFKVFNNKLTGSIPFDLGLNSELVHFDVSMNNLEGPLPQKLCYKKQLQVLIIFGNKISGNFPEVYGECSTLSRVRMQDNEMLGKIPDAFWSISGIEHLEMSNNHLQGSIPPSIVDAELLKQLLISGNDFSGALPDVICNLRMMAIVDISRNRFSGQLPSCIGNLKKLLKFDGQENELHGEIPKQIGSMSELTELNLSHNQLSGNIPRVLGSMPVLTYLDLSRNSLSGRVPVELLKLNLNKFNVSDNKLEGEIPSGFDKSVYWSSFNGNPGLCSSGIRGLSSCTKAKPASFYMVAVLSVLAVILLGSLIWLFIKARAFRNKMRRSWKITSFHQGRFNEHDLLSALIEENLIGKGGSGLVYRVRFKNGQTVAAKRLFGVHKKPESEESFSSEVETLGKIRHGNIVKLLFSCIGDDFRVLVYEYIENGSLGDVLHGEKGGVLLDWPTRFSIAVGAAQGLAYLHHDCVPSIIHRDVKSNNILLDEDYRPKVADFGLARILEKDLEDDPIMSRVAGSYGYIAPEYAYTMKVTEKSDVYSFGVLLLELISGKRPNDSSFGENKDIVKFVTESTASYSDRASDYEPKINGYSNFDQLVDPRIDPSPYDYAEIKKVLDLAVSCTSALPADRPSMRRVVELLKEKTRPVSFRK</sequence>
<dbReference type="Gene3D" id="1.10.510.10">
    <property type="entry name" value="Transferase(Phosphotransferase) domain 1"/>
    <property type="match status" value="1"/>
</dbReference>
<accession>A0AAV3R182</accession>
<keyword evidence="14" id="KW-0418">Kinase</keyword>
<dbReference type="GO" id="GO:0009791">
    <property type="term" value="P:post-embryonic development"/>
    <property type="evidence" value="ECO:0007669"/>
    <property type="project" value="UniProtKB-ARBA"/>
</dbReference>
<dbReference type="SUPFAM" id="SSF52047">
    <property type="entry name" value="RNI-like"/>
    <property type="match status" value="1"/>
</dbReference>
<evidence type="ECO:0000256" key="6">
    <source>
        <dbReference type="ARBA" id="ARBA00022527"/>
    </source>
</evidence>
<evidence type="ECO:0000256" key="8">
    <source>
        <dbReference type="ARBA" id="ARBA00022614"/>
    </source>
</evidence>
<evidence type="ECO:0000313" key="26">
    <source>
        <dbReference type="Proteomes" id="UP001454036"/>
    </source>
</evidence>
<evidence type="ECO:0000259" key="24">
    <source>
        <dbReference type="PROSITE" id="PS50011"/>
    </source>
</evidence>
<dbReference type="FunFam" id="1.10.510.10:FF:000417">
    <property type="entry name" value="Leucine-rich repeat receptor-like protein kinase"/>
    <property type="match status" value="1"/>
</dbReference>
<keyword evidence="9" id="KW-0808">Transferase</keyword>
<dbReference type="Gene3D" id="3.80.10.10">
    <property type="entry name" value="Ribonuclease Inhibitor"/>
    <property type="match status" value="3"/>
</dbReference>
<dbReference type="InterPro" id="IPR013210">
    <property type="entry name" value="LRR_N_plant-typ"/>
</dbReference>
<evidence type="ECO:0000256" key="19">
    <source>
        <dbReference type="ARBA" id="ARBA00023180"/>
    </source>
</evidence>
<feature type="transmembrane region" description="Helical" evidence="23">
    <location>
        <begin position="640"/>
        <end position="662"/>
    </location>
</feature>
<evidence type="ECO:0000256" key="12">
    <source>
        <dbReference type="ARBA" id="ARBA00022737"/>
    </source>
</evidence>
<evidence type="ECO:0000256" key="4">
    <source>
        <dbReference type="ARBA" id="ARBA00012513"/>
    </source>
</evidence>
<dbReference type="PANTHER" id="PTHR48053:SF159">
    <property type="entry name" value="PROTEIN KINASE DOMAIN-CONTAINING PROTEIN"/>
    <property type="match status" value="1"/>
</dbReference>
<evidence type="ECO:0000256" key="10">
    <source>
        <dbReference type="ARBA" id="ARBA00022692"/>
    </source>
</evidence>
<evidence type="ECO:0000313" key="25">
    <source>
        <dbReference type="EMBL" id="GAA0169018.1"/>
    </source>
</evidence>
<keyword evidence="5" id="KW-1003">Cell membrane</keyword>
<dbReference type="Pfam" id="PF08263">
    <property type="entry name" value="LRRNT_2"/>
    <property type="match status" value="1"/>
</dbReference>
<keyword evidence="16 23" id="KW-1133">Transmembrane helix</keyword>
<keyword evidence="19" id="KW-0325">Glycoprotein</keyword>
<evidence type="ECO:0000256" key="5">
    <source>
        <dbReference type="ARBA" id="ARBA00022475"/>
    </source>
</evidence>
<proteinExistence type="inferred from homology"/>
<dbReference type="EC" id="2.7.11.1" evidence="4"/>
<dbReference type="SUPFAM" id="SSF56112">
    <property type="entry name" value="Protein kinase-like (PK-like)"/>
    <property type="match status" value="1"/>
</dbReference>
<dbReference type="PROSITE" id="PS00108">
    <property type="entry name" value="PROTEIN_KINASE_ST"/>
    <property type="match status" value="1"/>
</dbReference>
<organism evidence="25 26">
    <name type="scientific">Lithospermum erythrorhizon</name>
    <name type="common">Purple gromwell</name>
    <name type="synonym">Lithospermum officinale var. erythrorhizon</name>
    <dbReference type="NCBI Taxonomy" id="34254"/>
    <lineage>
        <taxon>Eukaryota</taxon>
        <taxon>Viridiplantae</taxon>
        <taxon>Streptophyta</taxon>
        <taxon>Embryophyta</taxon>
        <taxon>Tracheophyta</taxon>
        <taxon>Spermatophyta</taxon>
        <taxon>Magnoliopsida</taxon>
        <taxon>eudicotyledons</taxon>
        <taxon>Gunneridae</taxon>
        <taxon>Pentapetalae</taxon>
        <taxon>asterids</taxon>
        <taxon>lamiids</taxon>
        <taxon>Boraginales</taxon>
        <taxon>Boraginaceae</taxon>
        <taxon>Boraginoideae</taxon>
        <taxon>Lithospermeae</taxon>
        <taxon>Lithospermum</taxon>
    </lineage>
</organism>
<dbReference type="GO" id="GO:0004674">
    <property type="term" value="F:protein serine/threonine kinase activity"/>
    <property type="evidence" value="ECO:0007669"/>
    <property type="project" value="UniProtKB-KW"/>
</dbReference>
<dbReference type="SMART" id="SM00220">
    <property type="entry name" value="S_TKc"/>
    <property type="match status" value="1"/>
</dbReference>
<protein>
    <recommendedName>
        <fullName evidence="4">non-specific serine/threonine protein kinase</fullName>
        <ecNumber evidence="4">2.7.11.1</ecNumber>
    </recommendedName>
</protein>
<evidence type="ECO:0000256" key="17">
    <source>
        <dbReference type="ARBA" id="ARBA00023136"/>
    </source>
</evidence>
<evidence type="ECO:0000256" key="18">
    <source>
        <dbReference type="ARBA" id="ARBA00023170"/>
    </source>
</evidence>
<gene>
    <name evidence="25" type="ORF">LIER_23589</name>
</gene>
<evidence type="ECO:0000256" key="23">
    <source>
        <dbReference type="SAM" id="Phobius"/>
    </source>
</evidence>
<dbReference type="Pfam" id="PF00069">
    <property type="entry name" value="Pkinase"/>
    <property type="match status" value="1"/>
</dbReference>
<dbReference type="AlphaFoldDB" id="A0AAV3R182"/>
<keyword evidence="12" id="KW-0677">Repeat</keyword>
<evidence type="ECO:0000256" key="9">
    <source>
        <dbReference type="ARBA" id="ARBA00022679"/>
    </source>
</evidence>
<dbReference type="GO" id="GO:0005524">
    <property type="term" value="F:ATP binding"/>
    <property type="evidence" value="ECO:0007669"/>
    <property type="project" value="UniProtKB-UniRule"/>
</dbReference>
<dbReference type="InterPro" id="IPR017441">
    <property type="entry name" value="Protein_kinase_ATP_BS"/>
</dbReference>
<dbReference type="InterPro" id="IPR011009">
    <property type="entry name" value="Kinase-like_dom_sf"/>
</dbReference>
<evidence type="ECO:0000256" key="11">
    <source>
        <dbReference type="ARBA" id="ARBA00022729"/>
    </source>
</evidence>
<comment type="catalytic activity">
    <reaction evidence="21">
        <text>L-seryl-[protein] + ATP = O-phospho-L-seryl-[protein] + ADP + H(+)</text>
        <dbReference type="Rhea" id="RHEA:17989"/>
        <dbReference type="Rhea" id="RHEA-COMP:9863"/>
        <dbReference type="Rhea" id="RHEA-COMP:11604"/>
        <dbReference type="ChEBI" id="CHEBI:15378"/>
        <dbReference type="ChEBI" id="CHEBI:29999"/>
        <dbReference type="ChEBI" id="CHEBI:30616"/>
        <dbReference type="ChEBI" id="CHEBI:83421"/>
        <dbReference type="ChEBI" id="CHEBI:456216"/>
        <dbReference type="EC" id="2.7.11.1"/>
    </reaction>
</comment>
<dbReference type="FunFam" id="3.80.10.10:FF:000233">
    <property type="entry name" value="Leucine-rich repeat receptor-like protein kinase TDR"/>
    <property type="match status" value="1"/>
</dbReference>
<evidence type="ECO:0000256" key="16">
    <source>
        <dbReference type="ARBA" id="ARBA00022989"/>
    </source>
</evidence>
<name>A0AAV3R182_LITER</name>
<dbReference type="Pfam" id="PF00560">
    <property type="entry name" value="LRR_1"/>
    <property type="match status" value="9"/>
</dbReference>
<evidence type="ECO:0000256" key="1">
    <source>
        <dbReference type="ARBA" id="ARBA00004162"/>
    </source>
</evidence>
<feature type="domain" description="Protein kinase" evidence="24">
    <location>
        <begin position="694"/>
        <end position="991"/>
    </location>
</feature>
<keyword evidence="17 23" id="KW-0472">Membrane</keyword>
<keyword evidence="11" id="KW-0732">Signal</keyword>
<evidence type="ECO:0000256" key="20">
    <source>
        <dbReference type="ARBA" id="ARBA00047899"/>
    </source>
</evidence>
<evidence type="ECO:0000256" key="15">
    <source>
        <dbReference type="ARBA" id="ARBA00022840"/>
    </source>
</evidence>
<dbReference type="SUPFAM" id="SSF52058">
    <property type="entry name" value="L domain-like"/>
    <property type="match status" value="1"/>
</dbReference>
<dbReference type="InterPro" id="IPR032675">
    <property type="entry name" value="LRR_dom_sf"/>
</dbReference>
<evidence type="ECO:0000256" key="21">
    <source>
        <dbReference type="ARBA" id="ARBA00048679"/>
    </source>
</evidence>
<keyword evidence="8" id="KW-0433">Leucine-rich repeat</keyword>
<dbReference type="GO" id="GO:0005886">
    <property type="term" value="C:plasma membrane"/>
    <property type="evidence" value="ECO:0007669"/>
    <property type="project" value="UniProtKB-SubCell"/>
</dbReference>
<comment type="catalytic activity">
    <reaction evidence="20">
        <text>L-threonyl-[protein] + ATP = O-phospho-L-threonyl-[protein] + ADP + H(+)</text>
        <dbReference type="Rhea" id="RHEA:46608"/>
        <dbReference type="Rhea" id="RHEA-COMP:11060"/>
        <dbReference type="Rhea" id="RHEA-COMP:11605"/>
        <dbReference type="ChEBI" id="CHEBI:15378"/>
        <dbReference type="ChEBI" id="CHEBI:30013"/>
        <dbReference type="ChEBI" id="CHEBI:30616"/>
        <dbReference type="ChEBI" id="CHEBI:61977"/>
        <dbReference type="ChEBI" id="CHEBI:456216"/>
        <dbReference type="EC" id="2.7.11.1"/>
    </reaction>
</comment>
<dbReference type="EMBL" id="BAABME010006682">
    <property type="protein sequence ID" value="GAA0169018.1"/>
    <property type="molecule type" value="Genomic_DNA"/>
</dbReference>
<keyword evidence="15 22" id="KW-0067">ATP-binding</keyword>
<dbReference type="InterPro" id="IPR001611">
    <property type="entry name" value="Leu-rich_rpt"/>
</dbReference>
<dbReference type="PANTHER" id="PTHR48053">
    <property type="entry name" value="LEUCINE RICH REPEAT FAMILY PROTEIN, EXPRESSED"/>
    <property type="match status" value="1"/>
</dbReference>
<keyword evidence="13 22" id="KW-0547">Nucleotide-binding</keyword>
<evidence type="ECO:0000256" key="2">
    <source>
        <dbReference type="ARBA" id="ARBA00004479"/>
    </source>
</evidence>
<dbReference type="FunFam" id="3.80.10.10:FF:000041">
    <property type="entry name" value="LRR receptor-like serine/threonine-protein kinase ERECTA"/>
    <property type="match status" value="1"/>
</dbReference>
<dbReference type="InterPro" id="IPR051716">
    <property type="entry name" value="Plant_RL_S/T_kinase"/>
</dbReference>
<dbReference type="InterPro" id="IPR008271">
    <property type="entry name" value="Ser/Thr_kinase_AS"/>
</dbReference>
<keyword evidence="26" id="KW-1185">Reference proteome</keyword>
<keyword evidence="10 23" id="KW-0812">Transmembrane</keyword>
<comment type="caution">
    <text evidence="25">The sequence shown here is derived from an EMBL/GenBank/DDBJ whole genome shotgun (WGS) entry which is preliminary data.</text>
</comment>
<reference evidence="25 26" key="1">
    <citation type="submission" date="2024-01" db="EMBL/GenBank/DDBJ databases">
        <title>The complete chloroplast genome sequence of Lithospermum erythrorhizon: insights into the phylogenetic relationship among Boraginaceae species and the maternal lineages of purple gromwells.</title>
        <authorList>
            <person name="Okada T."/>
            <person name="Watanabe K."/>
        </authorList>
    </citation>
    <scope>NUCLEOTIDE SEQUENCE [LARGE SCALE GENOMIC DNA]</scope>
</reference>
<keyword evidence="7" id="KW-0597">Phosphoprotein</keyword>
<evidence type="ECO:0000256" key="13">
    <source>
        <dbReference type="ARBA" id="ARBA00022741"/>
    </source>
</evidence>
<keyword evidence="18 25" id="KW-0675">Receptor</keyword>
<keyword evidence="6" id="KW-0723">Serine/threonine-protein kinase</keyword>
<dbReference type="Proteomes" id="UP001454036">
    <property type="component" value="Unassembled WGS sequence"/>
</dbReference>
<evidence type="ECO:0000256" key="22">
    <source>
        <dbReference type="PROSITE-ProRule" id="PRU10141"/>
    </source>
</evidence>
<evidence type="ECO:0000256" key="7">
    <source>
        <dbReference type="ARBA" id="ARBA00022553"/>
    </source>
</evidence>
<evidence type="ECO:0000256" key="3">
    <source>
        <dbReference type="ARBA" id="ARBA00008684"/>
    </source>
</evidence>
<dbReference type="PROSITE" id="PS50011">
    <property type="entry name" value="PROTEIN_KINASE_DOM"/>
    <property type="match status" value="1"/>
</dbReference>
<comment type="subcellular location">
    <subcellularLocation>
        <location evidence="1">Cell membrane</location>
        <topology evidence="1">Single-pass membrane protein</topology>
    </subcellularLocation>
    <subcellularLocation>
        <location evidence="2">Membrane</location>
        <topology evidence="2">Single-pass type I membrane protein</topology>
    </subcellularLocation>
</comment>
<feature type="binding site" evidence="22">
    <location>
        <position position="722"/>
    </location>
    <ligand>
        <name>ATP</name>
        <dbReference type="ChEBI" id="CHEBI:30616"/>
    </ligand>
</feature>